<dbReference type="InParanoid" id="H1Z0M1"/>
<organism evidence="3 4">
    <name type="scientific">Methanoplanus limicola DSM 2279</name>
    <dbReference type="NCBI Taxonomy" id="937775"/>
    <lineage>
        <taxon>Archaea</taxon>
        <taxon>Methanobacteriati</taxon>
        <taxon>Methanobacteriota</taxon>
        <taxon>Stenosarchaea group</taxon>
        <taxon>Methanomicrobia</taxon>
        <taxon>Methanomicrobiales</taxon>
        <taxon>Methanomicrobiaceae</taxon>
        <taxon>Methanoplanus</taxon>
    </lineage>
</organism>
<dbReference type="InterPro" id="IPR008254">
    <property type="entry name" value="Flavodoxin/NO_synth"/>
</dbReference>
<evidence type="ECO:0000313" key="3">
    <source>
        <dbReference type="EMBL" id="EHQ35278.1"/>
    </source>
</evidence>
<sequence>MKILILYFSATGNTAGIADFIAEKFTAFGAETETADITPHEARQKETDLTPYDAVVFGFPVHSWRAPREAREWLHTLKGMNKKCSIFFTYGGFGIHPAHHSTKKILEERSFTVVSSAEFLSPHTFNTGGWKAMEERPDQSDYDMAEEYAAATYRRFTGEDEGVLGEMEKTKHSEEFLDEIESFRFRILTKLPTREGSECCMCRICEEACPSGAMNAEGGEPDPERCTACLACVAKCPEDALKINDMSDSWQFKLKNENISEEEMMEKKSRIYL</sequence>
<dbReference type="PROSITE" id="PS51379">
    <property type="entry name" value="4FE4S_FER_2"/>
    <property type="match status" value="2"/>
</dbReference>
<dbReference type="SUPFAM" id="SSF52218">
    <property type="entry name" value="Flavoproteins"/>
    <property type="match status" value="1"/>
</dbReference>
<dbReference type="InterPro" id="IPR047964">
    <property type="entry name" value="EFR1-like"/>
</dbReference>
<dbReference type="GO" id="GO:0009055">
    <property type="term" value="F:electron transfer activity"/>
    <property type="evidence" value="ECO:0007669"/>
    <property type="project" value="InterPro"/>
</dbReference>
<dbReference type="GO" id="GO:0010181">
    <property type="term" value="F:FMN binding"/>
    <property type="evidence" value="ECO:0007669"/>
    <property type="project" value="InterPro"/>
</dbReference>
<dbReference type="InterPro" id="IPR001226">
    <property type="entry name" value="Flavodoxin_CS"/>
</dbReference>
<proteinExistence type="predicted"/>
<keyword evidence="4" id="KW-1185">Reference proteome</keyword>
<dbReference type="PANTHER" id="PTHR38030:SF2">
    <property type="entry name" value="PROTOPORPHYRINOGEN IX DEHYDROGENASE [QUINONE]"/>
    <property type="match status" value="1"/>
</dbReference>
<dbReference type="Gene3D" id="3.30.70.20">
    <property type="match status" value="1"/>
</dbReference>
<dbReference type="InterPro" id="IPR017900">
    <property type="entry name" value="4Fe4S_Fe_S_CS"/>
</dbReference>
<accession>H1Z0M1</accession>
<dbReference type="Pfam" id="PF12724">
    <property type="entry name" value="Flavodoxin_5"/>
    <property type="match status" value="1"/>
</dbReference>
<dbReference type="InterPro" id="IPR029039">
    <property type="entry name" value="Flavoprotein-like_sf"/>
</dbReference>
<dbReference type="HOGENOM" id="CLU_069541_0_0_2"/>
<dbReference type="RefSeq" id="WP_004077029.1">
    <property type="nucleotide sequence ID" value="NZ_CM001436.1"/>
</dbReference>
<dbReference type="Proteomes" id="UP000005741">
    <property type="component" value="Chromosome"/>
</dbReference>
<dbReference type="PROSITE" id="PS00198">
    <property type="entry name" value="4FE4S_FER_1"/>
    <property type="match status" value="1"/>
</dbReference>
<feature type="domain" description="4Fe-4S ferredoxin-type" evidence="2">
    <location>
        <begin position="190"/>
        <end position="215"/>
    </location>
</feature>
<dbReference type="OrthoDB" id="73155at2157"/>
<dbReference type="InterPro" id="IPR052200">
    <property type="entry name" value="Protoporphyrinogen_IX_DH"/>
</dbReference>
<evidence type="ECO:0000259" key="2">
    <source>
        <dbReference type="PROSITE" id="PS51379"/>
    </source>
</evidence>
<dbReference type="STRING" id="937775.Metlim_1167"/>
<dbReference type="GO" id="GO:0070819">
    <property type="term" value="F:menaquinone-dependent protoporphyrinogen oxidase activity"/>
    <property type="evidence" value="ECO:0007669"/>
    <property type="project" value="TreeGrafter"/>
</dbReference>
<dbReference type="PANTHER" id="PTHR38030">
    <property type="entry name" value="PROTOPORPHYRINOGEN IX DEHYDROGENASE [MENAQUINONE]"/>
    <property type="match status" value="1"/>
</dbReference>
<protein>
    <submittedName>
        <fullName evidence="3">4Fe-4S ferredoxin iron-sulfur binding domain-containing protein</fullName>
    </submittedName>
</protein>
<dbReference type="GO" id="GO:0006783">
    <property type="term" value="P:heme biosynthetic process"/>
    <property type="evidence" value="ECO:0007669"/>
    <property type="project" value="TreeGrafter"/>
</dbReference>
<name>H1Z0M1_9EURY</name>
<evidence type="ECO:0000313" key="4">
    <source>
        <dbReference type="Proteomes" id="UP000005741"/>
    </source>
</evidence>
<dbReference type="AlphaFoldDB" id="H1Z0M1"/>
<dbReference type="SUPFAM" id="SSF54862">
    <property type="entry name" value="4Fe-4S ferredoxins"/>
    <property type="match status" value="1"/>
</dbReference>
<gene>
    <name evidence="3" type="ORF">Metlim_1167</name>
</gene>
<dbReference type="PROSITE" id="PS50902">
    <property type="entry name" value="FLAVODOXIN_LIKE"/>
    <property type="match status" value="1"/>
</dbReference>
<dbReference type="PROSITE" id="PS00201">
    <property type="entry name" value="FLAVODOXIN"/>
    <property type="match status" value="1"/>
</dbReference>
<dbReference type="NCBIfam" id="NF038196">
    <property type="entry name" value="ferrodoxin_EFR1"/>
    <property type="match status" value="1"/>
</dbReference>
<feature type="domain" description="4Fe-4S ferredoxin-type" evidence="2">
    <location>
        <begin position="217"/>
        <end position="246"/>
    </location>
</feature>
<dbReference type="Gene3D" id="3.40.50.360">
    <property type="match status" value="1"/>
</dbReference>
<evidence type="ECO:0000259" key="1">
    <source>
        <dbReference type="PROSITE" id="PS50902"/>
    </source>
</evidence>
<dbReference type="InterPro" id="IPR026816">
    <property type="entry name" value="Flavodoxin_dom"/>
</dbReference>
<dbReference type="InterPro" id="IPR017896">
    <property type="entry name" value="4Fe4S_Fe-S-bd"/>
</dbReference>
<dbReference type="EMBL" id="CM001436">
    <property type="protein sequence ID" value="EHQ35278.1"/>
    <property type="molecule type" value="Genomic_DNA"/>
</dbReference>
<feature type="domain" description="Flavodoxin-like" evidence="1">
    <location>
        <begin position="3"/>
        <end position="153"/>
    </location>
</feature>
<dbReference type="Pfam" id="PF00037">
    <property type="entry name" value="Fer4"/>
    <property type="match status" value="1"/>
</dbReference>
<reference evidence="3 4" key="1">
    <citation type="submission" date="2011-10" db="EMBL/GenBank/DDBJ databases">
        <title>The Improved High-Quality Draft genome of Methanoplanus limicola DSM 2279.</title>
        <authorList>
            <consortium name="US DOE Joint Genome Institute (JGI-PGF)"/>
            <person name="Lucas S."/>
            <person name="Copeland A."/>
            <person name="Lapidus A."/>
            <person name="Glavina del Rio T."/>
            <person name="Dalin E."/>
            <person name="Tice H."/>
            <person name="Bruce D."/>
            <person name="Goodwin L."/>
            <person name="Pitluck S."/>
            <person name="Peters L."/>
            <person name="Mikhailova N."/>
            <person name="Lu M."/>
            <person name="Kyrpides N."/>
            <person name="Mavromatis K."/>
            <person name="Ivanova N."/>
            <person name="Markowitz V."/>
            <person name="Cheng J.-F."/>
            <person name="Hugenholtz P."/>
            <person name="Woyke T."/>
            <person name="Wu D."/>
            <person name="Wirth R."/>
            <person name="Brambilla E.-M."/>
            <person name="Klenk H.-P."/>
            <person name="Eisen J.A."/>
        </authorList>
    </citation>
    <scope>NUCLEOTIDE SEQUENCE [LARGE SCALE GENOMIC DNA]</scope>
    <source>
        <strain evidence="3 4">DSM 2279</strain>
    </source>
</reference>